<dbReference type="EC" id="1.1.1.133" evidence="3 6"/>
<evidence type="ECO:0000313" key="10">
    <source>
        <dbReference type="Proteomes" id="UP000182470"/>
    </source>
</evidence>
<proteinExistence type="inferred from homology"/>
<name>A0A1H0CS04_9PSED</name>
<dbReference type="CDD" id="cd05254">
    <property type="entry name" value="dTDP_HR_like_SDR_e"/>
    <property type="match status" value="1"/>
</dbReference>
<dbReference type="Proteomes" id="UP000748067">
    <property type="component" value="Unassembled WGS sequence"/>
</dbReference>
<feature type="domain" description="RmlD-like substrate binding" evidence="7">
    <location>
        <begin position="1"/>
        <end position="241"/>
    </location>
</feature>
<dbReference type="InterPro" id="IPR036291">
    <property type="entry name" value="NAD(P)-bd_dom_sf"/>
</dbReference>
<dbReference type="GO" id="GO:0008831">
    <property type="term" value="F:dTDP-4-dehydrorhamnose reductase activity"/>
    <property type="evidence" value="ECO:0007669"/>
    <property type="project" value="UniProtKB-EC"/>
</dbReference>
<dbReference type="AlphaFoldDB" id="A0A1H0CS04"/>
<reference evidence="9 10" key="2">
    <citation type="submission" date="2016-10" db="EMBL/GenBank/DDBJ databases">
        <authorList>
            <person name="de Groot N.N."/>
        </authorList>
    </citation>
    <scope>NUCLEOTIDE SEQUENCE [LARGE SCALE GENOMIC DNA]</scope>
    <source>
        <strain evidence="9 10">BS2772</strain>
    </source>
</reference>
<dbReference type="GO" id="GO:0019305">
    <property type="term" value="P:dTDP-rhamnose biosynthetic process"/>
    <property type="evidence" value="ECO:0007669"/>
    <property type="project" value="UniProtKB-UniPathway"/>
</dbReference>
<dbReference type="EMBL" id="JXDI01000004">
    <property type="protein sequence ID" value="KAF2406133.1"/>
    <property type="molecule type" value="Genomic_DNA"/>
</dbReference>
<dbReference type="EMBL" id="LT629704">
    <property type="protein sequence ID" value="SDN60658.1"/>
    <property type="molecule type" value="Genomic_DNA"/>
</dbReference>
<dbReference type="Gene3D" id="3.40.50.720">
    <property type="entry name" value="NAD(P)-binding Rossmann-like Domain"/>
    <property type="match status" value="1"/>
</dbReference>
<accession>A0A1H0CS04</accession>
<evidence type="ECO:0000256" key="6">
    <source>
        <dbReference type="RuleBase" id="RU364082"/>
    </source>
</evidence>
<dbReference type="UniPathway" id="UPA00124"/>
<keyword evidence="11" id="KW-1185">Reference proteome</keyword>
<dbReference type="UniPathway" id="UPA00281"/>
<gene>
    <name evidence="8" type="primary">rmlD_2</name>
    <name evidence="8" type="ORF">PSAN_53580</name>
    <name evidence="9" type="ORF">SAMN04490179_5039</name>
</gene>
<evidence type="ECO:0000313" key="9">
    <source>
        <dbReference type="EMBL" id="SDN60658.1"/>
    </source>
</evidence>
<comment type="cofactor">
    <cofactor evidence="6">
        <name>Mg(2+)</name>
        <dbReference type="ChEBI" id="CHEBI:18420"/>
    </cofactor>
    <text evidence="6">Binds 1 Mg(2+) ion per monomer.</text>
</comment>
<comment type="function">
    <text evidence="6">Catalyzes the reduction of dTDP-6-deoxy-L-lyxo-4-hexulose to yield dTDP-L-rhamnose.</text>
</comment>
<evidence type="ECO:0000256" key="2">
    <source>
        <dbReference type="ARBA" id="ARBA00010944"/>
    </source>
</evidence>
<evidence type="ECO:0000256" key="3">
    <source>
        <dbReference type="ARBA" id="ARBA00012929"/>
    </source>
</evidence>
<dbReference type="RefSeq" id="WP_083359486.1">
    <property type="nucleotide sequence ID" value="NZ_JBJGXR010000024.1"/>
</dbReference>
<dbReference type="Pfam" id="PF04321">
    <property type="entry name" value="RmlD_sub_bind"/>
    <property type="match status" value="1"/>
</dbReference>
<dbReference type="PANTHER" id="PTHR10491">
    <property type="entry name" value="DTDP-4-DEHYDRORHAMNOSE REDUCTASE"/>
    <property type="match status" value="1"/>
</dbReference>
<dbReference type="Proteomes" id="UP000182470">
    <property type="component" value="Chromosome I"/>
</dbReference>
<protein>
    <recommendedName>
        <fullName evidence="4 6">dTDP-4-dehydrorhamnose reductase</fullName>
        <ecNumber evidence="3 6">1.1.1.133</ecNumber>
    </recommendedName>
</protein>
<evidence type="ECO:0000256" key="4">
    <source>
        <dbReference type="ARBA" id="ARBA00017099"/>
    </source>
</evidence>
<evidence type="ECO:0000256" key="1">
    <source>
        <dbReference type="ARBA" id="ARBA00004781"/>
    </source>
</evidence>
<dbReference type="PANTHER" id="PTHR10491:SF4">
    <property type="entry name" value="METHIONINE ADENOSYLTRANSFERASE 2 SUBUNIT BETA"/>
    <property type="match status" value="1"/>
</dbReference>
<comment type="pathway">
    <text evidence="1 6">Carbohydrate biosynthesis; dTDP-L-rhamnose biosynthesis.</text>
</comment>
<evidence type="ECO:0000259" key="7">
    <source>
        <dbReference type="Pfam" id="PF04321"/>
    </source>
</evidence>
<evidence type="ECO:0000313" key="11">
    <source>
        <dbReference type="Proteomes" id="UP000748067"/>
    </source>
</evidence>
<comment type="catalytic activity">
    <reaction evidence="5 6">
        <text>dTDP-beta-L-rhamnose + NADP(+) = dTDP-4-dehydro-beta-L-rhamnose + NADPH + H(+)</text>
        <dbReference type="Rhea" id="RHEA:21796"/>
        <dbReference type="ChEBI" id="CHEBI:15378"/>
        <dbReference type="ChEBI" id="CHEBI:57510"/>
        <dbReference type="ChEBI" id="CHEBI:57783"/>
        <dbReference type="ChEBI" id="CHEBI:58349"/>
        <dbReference type="ChEBI" id="CHEBI:62830"/>
        <dbReference type="EC" id="1.1.1.133"/>
    </reaction>
</comment>
<evidence type="ECO:0000313" key="8">
    <source>
        <dbReference type="EMBL" id="KAF2406133.1"/>
    </source>
</evidence>
<dbReference type="InterPro" id="IPR005913">
    <property type="entry name" value="dTDP_dehydrorham_reduct"/>
</dbReference>
<evidence type="ECO:0000256" key="5">
    <source>
        <dbReference type="ARBA" id="ARBA00048200"/>
    </source>
</evidence>
<keyword evidence="6" id="KW-0521">NADP</keyword>
<reference evidence="8 11" key="1">
    <citation type="submission" date="2015-01" db="EMBL/GenBank/DDBJ databases">
        <title>Genome Sequence of Pseudomonas antarctica CMS 35.</title>
        <authorList>
            <person name="Voget S."/>
            <person name="Chow J."/>
            <person name="Daniel R."/>
            <person name="Streit W."/>
        </authorList>
    </citation>
    <scope>NUCLEOTIDE SEQUENCE [LARGE SCALE GENOMIC DNA]</scope>
    <source>
        <strain evidence="8 11">CMS 35</strain>
    </source>
</reference>
<sequence>MKILVLGVTGMLGSAVFKYISNHTSHSVFGTMRGPRGEEYFEDKHKGCFYSNVDVLDYETLVSVFEDNRPDVVINCVGLIKQLAQAKDPLSTLPLNSMLPHRLSKLCLLTQARLIHISTDCVFSGSKGMYLESDISDAEDLYGKSKFIGELSDQPHAITLRTSIIGHELASNASLVDWFLSQEGSVKGFTNAIFSGVPTAELARIIVEYVLPNESVFGLYHVSVDPIDKFTLLTEIAKVYNKEIDIIPDDKFVIDRSLDSTRFREAVGYTPPSWPDLIQFMRAQQ</sequence>
<dbReference type="OrthoDB" id="9803892at2"/>
<organism evidence="9 10">
    <name type="scientific">Pseudomonas antarctica</name>
    <dbReference type="NCBI Taxonomy" id="219572"/>
    <lineage>
        <taxon>Bacteria</taxon>
        <taxon>Pseudomonadati</taxon>
        <taxon>Pseudomonadota</taxon>
        <taxon>Gammaproteobacteria</taxon>
        <taxon>Pseudomonadales</taxon>
        <taxon>Pseudomonadaceae</taxon>
        <taxon>Pseudomonas</taxon>
    </lineage>
</organism>
<dbReference type="GO" id="GO:0005829">
    <property type="term" value="C:cytosol"/>
    <property type="evidence" value="ECO:0007669"/>
    <property type="project" value="TreeGrafter"/>
</dbReference>
<dbReference type="SUPFAM" id="SSF51735">
    <property type="entry name" value="NAD(P)-binding Rossmann-fold domains"/>
    <property type="match status" value="1"/>
</dbReference>
<keyword evidence="6 8" id="KW-0560">Oxidoreductase</keyword>
<comment type="similarity">
    <text evidence="2 6">Belongs to the dTDP-4-dehydrorhamnose reductase family.</text>
</comment>
<dbReference type="InterPro" id="IPR029903">
    <property type="entry name" value="RmlD-like-bd"/>
</dbReference>
<dbReference type="GO" id="GO:0009243">
    <property type="term" value="P:O antigen biosynthetic process"/>
    <property type="evidence" value="ECO:0007669"/>
    <property type="project" value="UniProtKB-UniPathway"/>
</dbReference>